<dbReference type="NCBIfam" id="NF003996">
    <property type="entry name" value="PRK05472.2-5"/>
    <property type="match status" value="1"/>
</dbReference>
<dbReference type="GO" id="GO:0051775">
    <property type="term" value="P:response to redox state"/>
    <property type="evidence" value="ECO:0007669"/>
    <property type="project" value="InterPro"/>
</dbReference>
<comment type="subcellular location">
    <subcellularLocation>
        <location evidence="7">Cytoplasm</location>
    </subcellularLocation>
</comment>
<evidence type="ECO:0000259" key="8">
    <source>
        <dbReference type="SMART" id="SM00881"/>
    </source>
</evidence>
<dbReference type="InterPro" id="IPR003781">
    <property type="entry name" value="CoA-bd"/>
</dbReference>
<dbReference type="GO" id="GO:0045892">
    <property type="term" value="P:negative regulation of DNA-templated transcription"/>
    <property type="evidence" value="ECO:0007669"/>
    <property type="project" value="InterPro"/>
</dbReference>
<keyword evidence="1 7" id="KW-0963">Cytoplasm</keyword>
<dbReference type="SUPFAM" id="SSF46785">
    <property type="entry name" value="Winged helix' DNA-binding domain"/>
    <property type="match status" value="1"/>
</dbReference>
<dbReference type="PANTHER" id="PTHR35786:SF1">
    <property type="entry name" value="REDOX-SENSING TRANSCRIPTIONAL REPRESSOR REX 1"/>
    <property type="match status" value="1"/>
</dbReference>
<dbReference type="GO" id="GO:0003700">
    <property type="term" value="F:DNA-binding transcription factor activity"/>
    <property type="evidence" value="ECO:0007669"/>
    <property type="project" value="UniProtKB-UniRule"/>
</dbReference>
<dbReference type="InterPro" id="IPR036388">
    <property type="entry name" value="WH-like_DNA-bd_sf"/>
</dbReference>
<keyword evidence="10" id="KW-1185">Reference proteome</keyword>
<evidence type="ECO:0000313" key="10">
    <source>
        <dbReference type="Proteomes" id="UP000623269"/>
    </source>
</evidence>
<comment type="caution">
    <text evidence="7">Lacks conserved residue(s) required for the propagation of feature annotation.</text>
</comment>
<dbReference type="HAMAP" id="MF_01131">
    <property type="entry name" value="Rex"/>
    <property type="match status" value="1"/>
</dbReference>
<comment type="caution">
    <text evidence="9">The sequence shown here is derived from an EMBL/GenBank/DDBJ whole genome shotgun (WGS) entry which is preliminary data.</text>
</comment>
<dbReference type="Gene3D" id="1.10.10.10">
    <property type="entry name" value="Winged helix-like DNA-binding domain superfamily/Winged helix DNA-binding domain"/>
    <property type="match status" value="1"/>
</dbReference>
<evidence type="ECO:0000313" key="9">
    <source>
        <dbReference type="EMBL" id="MBH1939480.1"/>
    </source>
</evidence>
<comment type="function">
    <text evidence="7">Modulates transcription in response to changes in cellular NADH/NAD(+) redox state.</text>
</comment>
<dbReference type="GO" id="GO:0005737">
    <property type="term" value="C:cytoplasm"/>
    <property type="evidence" value="ECO:0007669"/>
    <property type="project" value="UniProtKB-SubCell"/>
</dbReference>
<evidence type="ECO:0000256" key="1">
    <source>
        <dbReference type="ARBA" id="ARBA00022490"/>
    </source>
</evidence>
<dbReference type="InterPro" id="IPR022876">
    <property type="entry name" value="Tscrpt_rep_Rex"/>
</dbReference>
<proteinExistence type="inferred from homology"/>
<accession>A0A8J7H0P4</accession>
<reference evidence="9" key="1">
    <citation type="submission" date="2020-12" db="EMBL/GenBank/DDBJ databases">
        <title>M. sibirica DSM 26468T genome.</title>
        <authorList>
            <person name="Thieme N."/>
            <person name="Rettenmaier R."/>
            <person name="Zverlov V."/>
            <person name="Liebl W."/>
        </authorList>
    </citation>
    <scope>NUCLEOTIDE SEQUENCE</scope>
    <source>
        <strain evidence="9">DSM 26468</strain>
    </source>
</reference>
<keyword evidence="3 7" id="KW-0805">Transcription regulation</keyword>
<dbReference type="Pfam" id="PF02629">
    <property type="entry name" value="CoA_binding"/>
    <property type="match status" value="1"/>
</dbReference>
<dbReference type="Proteomes" id="UP000623269">
    <property type="component" value="Unassembled WGS sequence"/>
</dbReference>
<protein>
    <recommendedName>
        <fullName evidence="7">Redox-sensing transcriptional repressor Rex</fullName>
    </recommendedName>
</protein>
<feature type="DNA-binding region" description="H-T-H motif" evidence="7">
    <location>
        <begin position="15"/>
        <end position="54"/>
    </location>
</feature>
<dbReference type="RefSeq" id="WP_197659699.1">
    <property type="nucleotide sequence ID" value="NZ_JAEAGR010000001.1"/>
</dbReference>
<dbReference type="GO" id="GO:0003677">
    <property type="term" value="F:DNA binding"/>
    <property type="evidence" value="ECO:0007669"/>
    <property type="project" value="UniProtKB-UniRule"/>
</dbReference>
<dbReference type="NCBIfam" id="NF003995">
    <property type="entry name" value="PRK05472.2-4"/>
    <property type="match status" value="1"/>
</dbReference>
<dbReference type="SUPFAM" id="SSF51735">
    <property type="entry name" value="NAD(P)-binding Rossmann-fold domains"/>
    <property type="match status" value="1"/>
</dbReference>
<dbReference type="SMART" id="SM00881">
    <property type="entry name" value="CoA_binding"/>
    <property type="match status" value="1"/>
</dbReference>
<keyword evidence="5 7" id="KW-0238">DNA-binding</keyword>
<dbReference type="Gene3D" id="3.40.50.720">
    <property type="entry name" value="NAD(P)-binding Rossmann-like Domain"/>
    <property type="match status" value="1"/>
</dbReference>
<dbReference type="InterPro" id="IPR036390">
    <property type="entry name" value="WH_DNA-bd_sf"/>
</dbReference>
<organism evidence="9 10">
    <name type="scientific">Mobilitalea sibirica</name>
    <dbReference type="NCBI Taxonomy" id="1462919"/>
    <lineage>
        <taxon>Bacteria</taxon>
        <taxon>Bacillati</taxon>
        <taxon>Bacillota</taxon>
        <taxon>Clostridia</taxon>
        <taxon>Lachnospirales</taxon>
        <taxon>Lachnospiraceae</taxon>
        <taxon>Mobilitalea</taxon>
    </lineage>
</organism>
<keyword evidence="2 7" id="KW-0678">Repressor</keyword>
<comment type="subunit">
    <text evidence="7">Homodimer.</text>
</comment>
<dbReference type="Pfam" id="PF06971">
    <property type="entry name" value="Put_DNA-bind_N"/>
    <property type="match status" value="1"/>
</dbReference>
<evidence type="ECO:0000256" key="4">
    <source>
        <dbReference type="ARBA" id="ARBA00023027"/>
    </source>
</evidence>
<gene>
    <name evidence="7" type="primary">rex</name>
    <name evidence="9" type="ORF">I5677_01070</name>
</gene>
<evidence type="ECO:0000256" key="2">
    <source>
        <dbReference type="ARBA" id="ARBA00022491"/>
    </source>
</evidence>
<sequence>MIEPIPTQTLQRLPLYLNYLKSLPSDEVLNISATMIAEELRLNDVQVRKDLAMAGQGGRPKIGYPVKDLISDIEHCLGYDNIERVVIVGLDNMGRALLKYEGFSEYGFDIVAAFDFDESVIGTHIFGKQVLSVEKLPKICSRMKIKMGIITVGSKEAQSVCDLLVKSGIMAIWNFSSVRLKVPDKIIVQNENLASSLAVLSNHLVEKFRSV</sequence>
<feature type="domain" description="CoA-binding" evidence="8">
    <location>
        <begin position="78"/>
        <end position="179"/>
    </location>
</feature>
<dbReference type="InterPro" id="IPR036291">
    <property type="entry name" value="NAD(P)-bd_dom_sf"/>
</dbReference>
<evidence type="ECO:0000256" key="5">
    <source>
        <dbReference type="ARBA" id="ARBA00023125"/>
    </source>
</evidence>
<comment type="similarity">
    <text evidence="7">Belongs to the transcriptional regulatory Rex family.</text>
</comment>
<dbReference type="InterPro" id="IPR009718">
    <property type="entry name" value="Rex_DNA-bd_C_dom"/>
</dbReference>
<dbReference type="PANTHER" id="PTHR35786">
    <property type="entry name" value="REDOX-SENSING TRANSCRIPTIONAL REPRESSOR REX"/>
    <property type="match status" value="1"/>
</dbReference>
<evidence type="ECO:0000256" key="3">
    <source>
        <dbReference type="ARBA" id="ARBA00023015"/>
    </source>
</evidence>
<dbReference type="NCBIfam" id="NF003994">
    <property type="entry name" value="PRK05472.2-3"/>
    <property type="match status" value="1"/>
</dbReference>
<evidence type="ECO:0000256" key="7">
    <source>
        <dbReference type="HAMAP-Rule" id="MF_01131"/>
    </source>
</evidence>
<dbReference type="EMBL" id="JAEAGR010000001">
    <property type="protein sequence ID" value="MBH1939480.1"/>
    <property type="molecule type" value="Genomic_DNA"/>
</dbReference>
<dbReference type="AlphaFoldDB" id="A0A8J7H0P4"/>
<keyword evidence="6 7" id="KW-0804">Transcription</keyword>
<evidence type="ECO:0000256" key="6">
    <source>
        <dbReference type="ARBA" id="ARBA00023163"/>
    </source>
</evidence>
<keyword evidence="4 7" id="KW-0520">NAD</keyword>
<name>A0A8J7H0P4_9FIRM</name>